<sequence>MFDAPVLQRSHGSALVHLDRGRLRDLSQTGSAKAMLPRTHGDRPEIVFLNTSGGLTSGDRLAYRVELGAGTRAVATTQTAERAYRADGPVAEARVDLVLGPGASLDWLPQETILFNGAGLAREARVELGAEARFLGIETVVLGRAAMGEEVGQLRFSDRRVIRREGRLVLLDPFRLNDDALTRAGNPALLNGMRAMAVLLLIAPDAADALPALRAQLDEPGVTAAASALPGRLVLRALAPDAWPLRRQMIRLIETLRPGALPRVWQN</sequence>
<dbReference type="RefSeq" id="WP_101751420.1">
    <property type="nucleotide sequence ID" value="NZ_CP025430.1"/>
</dbReference>
<dbReference type="PANTHER" id="PTHR33643">
    <property type="entry name" value="UREASE ACCESSORY PROTEIN D"/>
    <property type="match status" value="1"/>
</dbReference>
<evidence type="ECO:0000313" key="5">
    <source>
        <dbReference type="Proteomes" id="UP000234530"/>
    </source>
</evidence>
<protein>
    <recommendedName>
        <fullName evidence="3">Urease accessory protein UreD</fullName>
    </recommendedName>
</protein>
<comment type="similarity">
    <text evidence="1 3">Belongs to the UreD family.</text>
</comment>
<keyword evidence="5" id="KW-1185">Reference proteome</keyword>
<proteinExistence type="inferred from homology"/>
<accession>A0A2H5EVP8</accession>
<dbReference type="GO" id="GO:0005737">
    <property type="term" value="C:cytoplasm"/>
    <property type="evidence" value="ECO:0007669"/>
    <property type="project" value="UniProtKB-SubCell"/>
</dbReference>
<dbReference type="AlphaFoldDB" id="A0A2H5EVP8"/>
<dbReference type="Proteomes" id="UP000234530">
    <property type="component" value="Chromosome"/>
</dbReference>
<dbReference type="InterPro" id="IPR002669">
    <property type="entry name" value="UreD"/>
</dbReference>
<keyword evidence="2 3" id="KW-0143">Chaperone</keyword>
<dbReference type="EMBL" id="CP025430">
    <property type="protein sequence ID" value="AUH63378.1"/>
    <property type="molecule type" value="Genomic_DNA"/>
</dbReference>
<name>A0A2H5EVP8_9RHOB</name>
<dbReference type="Pfam" id="PF01774">
    <property type="entry name" value="UreD"/>
    <property type="match status" value="1"/>
</dbReference>
<reference evidence="4 5" key="1">
    <citation type="journal article" date="2013" name="Antonie Van Leeuwenhoek">
        <title>Paracoccus zhejiangensis sp. nov., isolated from activated sludge in wastewater-treatment system.</title>
        <authorList>
            <person name="Wu Z.G."/>
            <person name="Zhang D.F."/>
            <person name="Liu Y.L."/>
            <person name="Wang F."/>
            <person name="Jiang X."/>
            <person name="Li C."/>
            <person name="Li S.P."/>
            <person name="Hong Q."/>
            <person name="Li W.J."/>
        </authorList>
    </citation>
    <scope>NUCLEOTIDE SEQUENCE [LARGE SCALE GENOMIC DNA]</scope>
    <source>
        <strain evidence="4 5">J6</strain>
    </source>
</reference>
<evidence type="ECO:0000256" key="2">
    <source>
        <dbReference type="ARBA" id="ARBA00023186"/>
    </source>
</evidence>
<keyword evidence="3" id="KW-0963">Cytoplasm</keyword>
<evidence type="ECO:0000313" key="4">
    <source>
        <dbReference type="EMBL" id="AUH63378.1"/>
    </source>
</evidence>
<gene>
    <name evidence="3" type="primary">ureD</name>
    <name evidence="4" type="ORF">CX676_03730</name>
</gene>
<dbReference type="PANTHER" id="PTHR33643:SF1">
    <property type="entry name" value="UREASE ACCESSORY PROTEIN D"/>
    <property type="match status" value="1"/>
</dbReference>
<organism evidence="4 5">
    <name type="scientific">Paracoccus zhejiangensis</name>
    <dbReference type="NCBI Taxonomy" id="1077935"/>
    <lineage>
        <taxon>Bacteria</taxon>
        <taxon>Pseudomonadati</taxon>
        <taxon>Pseudomonadota</taxon>
        <taxon>Alphaproteobacteria</taxon>
        <taxon>Rhodobacterales</taxon>
        <taxon>Paracoccaceae</taxon>
        <taxon>Paracoccus</taxon>
    </lineage>
</organism>
<comment type="subunit">
    <text evidence="3">UreD, UreF and UreG form a complex that acts as a GTP-hydrolysis-dependent molecular chaperone, activating the urease apoprotein by helping to assemble the nickel containing metallocenter of UreC. The UreE protein probably delivers the nickel.</text>
</comment>
<comment type="function">
    <text evidence="3">Required for maturation of urease via the functional incorporation of the urease nickel metallocenter.</text>
</comment>
<dbReference type="HAMAP" id="MF_01384">
    <property type="entry name" value="UreD"/>
    <property type="match status" value="1"/>
</dbReference>
<evidence type="ECO:0000256" key="1">
    <source>
        <dbReference type="ARBA" id="ARBA00007177"/>
    </source>
</evidence>
<evidence type="ECO:0000256" key="3">
    <source>
        <dbReference type="HAMAP-Rule" id="MF_01384"/>
    </source>
</evidence>
<dbReference type="KEGG" id="pzh:CX676_03730"/>
<keyword evidence="3" id="KW-0996">Nickel insertion</keyword>
<dbReference type="GO" id="GO:0016151">
    <property type="term" value="F:nickel cation binding"/>
    <property type="evidence" value="ECO:0007669"/>
    <property type="project" value="UniProtKB-UniRule"/>
</dbReference>
<dbReference type="OrthoDB" id="9798842at2"/>
<comment type="subcellular location">
    <subcellularLocation>
        <location evidence="3">Cytoplasm</location>
    </subcellularLocation>
</comment>